<keyword evidence="6" id="KW-1185">Reference proteome</keyword>
<organism evidence="5 6">
    <name type="scientific">Labrys wisconsinensis</name>
    <dbReference type="NCBI Taxonomy" id="425677"/>
    <lineage>
        <taxon>Bacteria</taxon>
        <taxon>Pseudomonadati</taxon>
        <taxon>Pseudomonadota</taxon>
        <taxon>Alphaproteobacteria</taxon>
        <taxon>Hyphomicrobiales</taxon>
        <taxon>Xanthobacteraceae</taxon>
        <taxon>Labrys</taxon>
    </lineage>
</organism>
<reference evidence="5 6" key="1">
    <citation type="submission" date="2023-07" db="EMBL/GenBank/DDBJ databases">
        <title>Genomic Encyclopedia of Type Strains, Phase IV (KMG-IV): sequencing the most valuable type-strain genomes for metagenomic binning, comparative biology and taxonomic classification.</title>
        <authorList>
            <person name="Goeker M."/>
        </authorList>
    </citation>
    <scope>NUCLEOTIDE SEQUENCE [LARGE SCALE GENOMIC DNA]</scope>
    <source>
        <strain evidence="5 6">DSM 19619</strain>
    </source>
</reference>
<dbReference type="InterPro" id="IPR009057">
    <property type="entry name" value="Homeodomain-like_sf"/>
</dbReference>
<dbReference type="Pfam" id="PF00440">
    <property type="entry name" value="TetR_N"/>
    <property type="match status" value="1"/>
</dbReference>
<dbReference type="Gene3D" id="1.10.357.10">
    <property type="entry name" value="Tetracycline Repressor, domain 2"/>
    <property type="match status" value="1"/>
</dbReference>
<keyword evidence="1 2" id="KW-0238">DNA-binding</keyword>
<dbReference type="SUPFAM" id="SSF48498">
    <property type="entry name" value="Tetracyclin repressor-like, C-terminal domain"/>
    <property type="match status" value="1"/>
</dbReference>
<dbReference type="RefSeq" id="WP_307268542.1">
    <property type="nucleotide sequence ID" value="NZ_JAUSVX010000001.1"/>
</dbReference>
<evidence type="ECO:0000256" key="2">
    <source>
        <dbReference type="PROSITE-ProRule" id="PRU00335"/>
    </source>
</evidence>
<feature type="region of interest" description="Disordered" evidence="3">
    <location>
        <begin position="1"/>
        <end position="52"/>
    </location>
</feature>
<dbReference type="PANTHER" id="PTHR30055:SF146">
    <property type="entry name" value="HTH-TYPE TRANSCRIPTIONAL DUAL REGULATOR CECR"/>
    <property type="match status" value="1"/>
</dbReference>
<dbReference type="SUPFAM" id="SSF46689">
    <property type="entry name" value="Homeodomain-like"/>
    <property type="match status" value="1"/>
</dbReference>
<protein>
    <submittedName>
        <fullName evidence="5">AcrR family transcriptional regulator</fullName>
    </submittedName>
</protein>
<dbReference type="PANTHER" id="PTHR30055">
    <property type="entry name" value="HTH-TYPE TRANSCRIPTIONAL REGULATOR RUTR"/>
    <property type="match status" value="1"/>
</dbReference>
<evidence type="ECO:0000313" key="5">
    <source>
        <dbReference type="EMBL" id="MDQ0468031.1"/>
    </source>
</evidence>
<dbReference type="Pfam" id="PF14246">
    <property type="entry name" value="TetR_C_7"/>
    <property type="match status" value="1"/>
</dbReference>
<feature type="DNA-binding region" description="H-T-H motif" evidence="2">
    <location>
        <begin position="75"/>
        <end position="94"/>
    </location>
</feature>
<dbReference type="InterPro" id="IPR001647">
    <property type="entry name" value="HTH_TetR"/>
</dbReference>
<dbReference type="PRINTS" id="PR00455">
    <property type="entry name" value="HTHTETR"/>
</dbReference>
<evidence type="ECO:0000259" key="4">
    <source>
        <dbReference type="PROSITE" id="PS50977"/>
    </source>
</evidence>
<feature type="domain" description="HTH tetR-type" evidence="4">
    <location>
        <begin position="52"/>
        <end position="112"/>
    </location>
</feature>
<dbReference type="PROSITE" id="PS50977">
    <property type="entry name" value="HTH_TETR_2"/>
    <property type="match status" value="1"/>
</dbReference>
<dbReference type="Proteomes" id="UP001242480">
    <property type="component" value="Unassembled WGS sequence"/>
</dbReference>
<accession>A0ABU0J3B6</accession>
<gene>
    <name evidence="5" type="ORF">QO011_001026</name>
</gene>
<dbReference type="EMBL" id="JAUSVX010000001">
    <property type="protein sequence ID" value="MDQ0468031.1"/>
    <property type="molecule type" value="Genomic_DNA"/>
</dbReference>
<dbReference type="InterPro" id="IPR036271">
    <property type="entry name" value="Tet_transcr_reg_TetR-rel_C_sf"/>
</dbReference>
<proteinExistence type="predicted"/>
<comment type="caution">
    <text evidence="5">The sequence shown here is derived from an EMBL/GenBank/DDBJ whole genome shotgun (WGS) entry which is preliminary data.</text>
</comment>
<name>A0ABU0J3B6_9HYPH</name>
<dbReference type="InterPro" id="IPR050109">
    <property type="entry name" value="HTH-type_TetR-like_transc_reg"/>
</dbReference>
<feature type="compositionally biased region" description="Basic and acidic residues" evidence="3">
    <location>
        <begin position="29"/>
        <end position="51"/>
    </location>
</feature>
<evidence type="ECO:0000256" key="3">
    <source>
        <dbReference type="SAM" id="MobiDB-lite"/>
    </source>
</evidence>
<evidence type="ECO:0000313" key="6">
    <source>
        <dbReference type="Proteomes" id="UP001242480"/>
    </source>
</evidence>
<dbReference type="InterPro" id="IPR039536">
    <property type="entry name" value="TetR_C_Proteobacteria"/>
</dbReference>
<sequence>MMRRGQPVCRADRMPRSACRVPGEDAEMDAAKPRSEEREGRRSGRPTKERAGQLTEHIIEVATALFMESGFAATSIDLIAATARVSKQTFYARFPSKEALFAAVIRKRVDDLLLPVVVDSKRAGPIEAILIRIGVELSKRALSPVAIAFTRLILAEAHQFPLHMFVHKENTDRVRGLVAGIFANAIRDGQLRPADADFLAEQFIYGVVDGPARDVVLSGRTPEPDEALRERVARAVALFLDGCRGPAPRA</sequence>
<evidence type="ECO:0000256" key="1">
    <source>
        <dbReference type="ARBA" id="ARBA00023125"/>
    </source>
</evidence>